<dbReference type="RefSeq" id="XP_055681202.1">
    <property type="nucleotide sequence ID" value="XM_055825227.1"/>
</dbReference>
<feature type="compositionally biased region" description="Low complexity" evidence="2">
    <location>
        <begin position="161"/>
        <end position="177"/>
    </location>
</feature>
<dbReference type="VEuPathDB" id="VectorBase:LLONM1_010554"/>
<reference evidence="4" key="3">
    <citation type="submission" date="2020-05" db="UniProtKB">
        <authorList>
            <consortium name="EnsemblMetazoa"/>
        </authorList>
    </citation>
    <scope>IDENTIFICATION</scope>
    <source>
        <strain evidence="4">Jacobina</strain>
    </source>
</reference>
<dbReference type="EnsemblMetazoa" id="LLOJ006568-RA">
    <property type="protein sequence ID" value="LLOJ006568-PA"/>
    <property type="gene ID" value="LLOJ006568"/>
</dbReference>
<feature type="region of interest" description="Disordered" evidence="2">
    <location>
        <begin position="161"/>
        <end position="217"/>
    </location>
</feature>
<evidence type="ECO:0000313" key="4">
    <source>
        <dbReference type="EnsemblMetazoa" id="LLOJ006568-PA"/>
    </source>
</evidence>
<protein>
    <submittedName>
        <fullName evidence="3 4">Uncharacterized protein</fullName>
    </submittedName>
</protein>
<reference evidence="3" key="2">
    <citation type="journal article" date="2020" name="BMC">
        <title>Leishmania infection induces a limited differential gene expression in the sand fly midgut.</title>
        <authorList>
            <person name="Coutinho-Abreu I.V."/>
            <person name="Serafim T.D."/>
            <person name="Meneses C."/>
            <person name="Kamhawi S."/>
            <person name="Oliveira F."/>
            <person name="Valenzuela J.G."/>
        </authorList>
    </citation>
    <scope>NUCLEOTIDE SEQUENCE</scope>
    <source>
        <strain evidence="3">Jacobina</strain>
        <tissue evidence="3">Midgut</tissue>
    </source>
</reference>
<dbReference type="PANTHER" id="PTHR22227">
    <property type="entry name" value="FAMILY WITH SEQUENCE SIMILARITY 122B ISOFORM X1"/>
    <property type="match status" value="1"/>
</dbReference>
<reference evidence="5" key="1">
    <citation type="submission" date="2012-05" db="EMBL/GenBank/DDBJ databases">
        <title>Whole Genome Assembly of Lutzomyia longipalpis.</title>
        <authorList>
            <person name="Richards S."/>
            <person name="Qu C."/>
            <person name="Dillon R."/>
            <person name="Worley K."/>
            <person name="Scherer S."/>
            <person name="Batterton M."/>
            <person name="Taylor A."/>
            <person name="Hawes A."/>
            <person name="Hernandez B."/>
            <person name="Kovar C."/>
            <person name="Mandapat C."/>
            <person name="Pham C."/>
            <person name="Qu C."/>
            <person name="Jing C."/>
            <person name="Bess C."/>
            <person name="Bandaranaike D."/>
            <person name="Ngo D."/>
            <person name="Ongeri F."/>
            <person name="Arias F."/>
            <person name="Lara F."/>
            <person name="Weissenberger G."/>
            <person name="Kamau G."/>
            <person name="Han H."/>
            <person name="Shen H."/>
            <person name="Dinh H."/>
            <person name="Khalil I."/>
            <person name="Jones J."/>
            <person name="Shafer J."/>
            <person name="Jayaseelan J."/>
            <person name="Quiroz J."/>
            <person name="Blankenburg K."/>
            <person name="Nguyen L."/>
            <person name="Jackson L."/>
            <person name="Francisco L."/>
            <person name="Tang L.-Y."/>
            <person name="Pu L.-L."/>
            <person name="Perales L."/>
            <person name="Lorensuhewa L."/>
            <person name="Munidasa M."/>
            <person name="Coyle M."/>
            <person name="Taylor M."/>
            <person name="Puazo M."/>
            <person name="Firestine M."/>
            <person name="Scheel M."/>
            <person name="Javaid M."/>
            <person name="Wang M."/>
            <person name="Li M."/>
            <person name="Tabassum N."/>
            <person name="Saada N."/>
            <person name="Osuji N."/>
            <person name="Aqrawi P."/>
            <person name="Fu Q."/>
            <person name="Thornton R."/>
            <person name="Raj R."/>
            <person name="Goodspeed R."/>
            <person name="Mata R."/>
            <person name="Najjar R."/>
            <person name="Gubbala S."/>
            <person name="Lee S."/>
            <person name="Denson S."/>
            <person name="Patil S."/>
            <person name="Macmil S."/>
            <person name="Qi S."/>
            <person name="Matskevitch T."/>
            <person name="Palculict T."/>
            <person name="Mathew T."/>
            <person name="Vee V."/>
            <person name="Velamala V."/>
            <person name="Korchina V."/>
            <person name="Cai W."/>
            <person name="Liu W."/>
            <person name="Dai W."/>
            <person name="Zou X."/>
            <person name="Zhu Y."/>
            <person name="Zhang Y."/>
            <person name="Wu Y.-Q."/>
            <person name="Xin Y."/>
            <person name="Nazarath L."/>
            <person name="Kovar C."/>
            <person name="Han Y."/>
            <person name="Muzny D."/>
            <person name="Gibbs R."/>
        </authorList>
    </citation>
    <scope>NUCLEOTIDE SEQUENCE [LARGE SCALE GENOMIC DNA]</scope>
    <source>
        <strain evidence="5">Jacobina</strain>
    </source>
</reference>
<comment type="similarity">
    <text evidence="1">Belongs to the FAM122 family.</text>
</comment>
<evidence type="ECO:0000313" key="5">
    <source>
        <dbReference type="Proteomes" id="UP000092461"/>
    </source>
</evidence>
<feature type="compositionally biased region" description="Low complexity" evidence="2">
    <location>
        <begin position="23"/>
        <end position="35"/>
    </location>
</feature>
<evidence type="ECO:0000256" key="2">
    <source>
        <dbReference type="SAM" id="MobiDB-lite"/>
    </source>
</evidence>
<keyword evidence="5" id="KW-1185">Reference proteome</keyword>
<feature type="region of interest" description="Disordered" evidence="2">
    <location>
        <begin position="255"/>
        <end position="279"/>
    </location>
</feature>
<dbReference type="InterPro" id="IPR026716">
    <property type="entry name" value="PBIR1/2/3"/>
</dbReference>
<evidence type="ECO:0000313" key="3">
    <source>
        <dbReference type="EMBL" id="MBC1172971.1"/>
    </source>
</evidence>
<dbReference type="PANTHER" id="PTHR22227:SF6">
    <property type="entry name" value="FAMILY WITH SEQUENCE SIMILARITY 122B ISOFORM X1"/>
    <property type="match status" value="1"/>
</dbReference>
<sequence length="338" mass="36240">MDGDSTLKRCSSAPLINNPAAVQTMTSTQATSTSSREISPSPAINIFARTRRYSASYSPLAGAMSPSGPRLTPRVSQLRQEECVDMNSREVNHEREIHCAMQMSQSCEDLRIVTEGWSFKSRDNDDLTNPLHVNLPAGGPLSCSSPSPTSRGAGLRYQVMSPSPTRRTFSTRRSMSPNAMRPSTLYPVKRKFDLDDSSSTCSPPPHKKMFLESRGSSPICQTPSPICPSPDSGTYEGRITPKFFVSKLCTTSSVSSPSSAAHSPATSSNSGASGGSVSSGVTVDETMTLIAKDFDPVTAKQDITDEECATITGMSTTNLDRLAERLEELKEAPASPAI</sequence>
<dbReference type="GO" id="GO:0004865">
    <property type="term" value="F:protein serine/threonine phosphatase inhibitor activity"/>
    <property type="evidence" value="ECO:0007669"/>
    <property type="project" value="InterPro"/>
</dbReference>
<organism evidence="4 5">
    <name type="scientific">Lutzomyia longipalpis</name>
    <name type="common">Sand fly</name>
    <dbReference type="NCBI Taxonomy" id="7200"/>
    <lineage>
        <taxon>Eukaryota</taxon>
        <taxon>Metazoa</taxon>
        <taxon>Ecdysozoa</taxon>
        <taxon>Arthropoda</taxon>
        <taxon>Hexapoda</taxon>
        <taxon>Insecta</taxon>
        <taxon>Pterygota</taxon>
        <taxon>Neoptera</taxon>
        <taxon>Endopterygota</taxon>
        <taxon>Diptera</taxon>
        <taxon>Nematocera</taxon>
        <taxon>Psychodoidea</taxon>
        <taxon>Psychodidae</taxon>
        <taxon>Lutzomyia</taxon>
        <taxon>Lutzomyia</taxon>
    </lineage>
</organism>
<dbReference type="AlphaFoldDB" id="A0A1B0CP95"/>
<dbReference type="EMBL" id="AJWK01021573">
    <property type="status" value="NOT_ANNOTATED_CDS"/>
    <property type="molecule type" value="Genomic_DNA"/>
</dbReference>
<dbReference type="VEuPathDB" id="VectorBase:LLOJ006568"/>
<evidence type="ECO:0000256" key="1">
    <source>
        <dbReference type="ARBA" id="ARBA00006725"/>
    </source>
</evidence>
<feature type="region of interest" description="Disordered" evidence="2">
    <location>
        <begin position="1"/>
        <end position="39"/>
    </location>
</feature>
<accession>A0A1B0CP95</accession>
<dbReference type="Proteomes" id="UP000092461">
    <property type="component" value="Unassembled WGS sequence"/>
</dbReference>
<proteinExistence type="inferred from homology"/>
<dbReference type="GeneID" id="129788840"/>
<name>A0A1B0CP95_LUTLO</name>
<dbReference type="EMBL" id="GITU01004268">
    <property type="protein sequence ID" value="MBC1172971.1"/>
    <property type="molecule type" value="Transcribed_RNA"/>
</dbReference>
<dbReference type="KEGG" id="lll:129788840"/>
<dbReference type="OrthoDB" id="10036177at2759"/>